<evidence type="ECO:0000259" key="3">
    <source>
        <dbReference type="Pfam" id="PF18201"/>
    </source>
</evidence>
<dbReference type="Pfam" id="PF18201">
    <property type="entry name" value="PIH1_CS"/>
    <property type="match status" value="1"/>
</dbReference>
<dbReference type="AlphaFoldDB" id="A0A139AXA4"/>
<dbReference type="PANTHER" id="PTHR21083">
    <property type="entry name" value="TWISTER"/>
    <property type="match status" value="1"/>
</dbReference>
<feature type="non-terminal residue" evidence="4">
    <location>
        <position position="209"/>
    </location>
</feature>
<accession>A0A139AXA4</accession>
<dbReference type="CDD" id="cd00298">
    <property type="entry name" value="ACD_sHsps_p23-like"/>
    <property type="match status" value="1"/>
</dbReference>
<dbReference type="InterPro" id="IPR026697">
    <property type="entry name" value="DNAAF6"/>
</dbReference>
<evidence type="ECO:0000313" key="4">
    <source>
        <dbReference type="EMBL" id="KXS21381.1"/>
    </source>
</evidence>
<feature type="region of interest" description="Disordered" evidence="2">
    <location>
        <begin position="63"/>
        <end position="85"/>
    </location>
</feature>
<evidence type="ECO:0000313" key="5">
    <source>
        <dbReference type="Proteomes" id="UP000070544"/>
    </source>
</evidence>
<comment type="similarity">
    <text evidence="1">Belongs to the PIH1 family.</text>
</comment>
<evidence type="ECO:0000256" key="1">
    <source>
        <dbReference type="ARBA" id="ARBA00008511"/>
    </source>
</evidence>
<dbReference type="OrthoDB" id="25887at2759"/>
<proteinExistence type="inferred from homology"/>
<dbReference type="GO" id="GO:0045505">
    <property type="term" value="F:dynein intermediate chain binding"/>
    <property type="evidence" value="ECO:0007669"/>
    <property type="project" value="TreeGrafter"/>
</dbReference>
<dbReference type="GO" id="GO:0005737">
    <property type="term" value="C:cytoplasm"/>
    <property type="evidence" value="ECO:0007669"/>
    <property type="project" value="TreeGrafter"/>
</dbReference>
<dbReference type="InterPro" id="IPR041442">
    <property type="entry name" value="PIH1D1/2/3_CS-like"/>
</dbReference>
<evidence type="ECO:0000256" key="2">
    <source>
        <dbReference type="SAM" id="MobiDB-lite"/>
    </source>
</evidence>
<feature type="region of interest" description="Disordered" evidence="2">
    <location>
        <begin position="1"/>
        <end position="21"/>
    </location>
</feature>
<dbReference type="GO" id="GO:0070286">
    <property type="term" value="P:axonemal dynein complex assembly"/>
    <property type="evidence" value="ECO:0007669"/>
    <property type="project" value="InterPro"/>
</dbReference>
<protein>
    <recommendedName>
        <fullName evidence="3">PIH1D1/2/3 CS-like domain-containing protein</fullName>
    </recommendedName>
</protein>
<feature type="domain" description="PIH1D1/2/3 CS-like" evidence="3">
    <location>
        <begin position="118"/>
        <end position="208"/>
    </location>
</feature>
<reference evidence="4 5" key="1">
    <citation type="journal article" date="2015" name="Genome Biol. Evol.">
        <title>Phylogenomic analyses indicate that early fungi evolved digesting cell walls of algal ancestors of land plants.</title>
        <authorList>
            <person name="Chang Y."/>
            <person name="Wang S."/>
            <person name="Sekimoto S."/>
            <person name="Aerts A.L."/>
            <person name="Choi C."/>
            <person name="Clum A."/>
            <person name="LaButti K.M."/>
            <person name="Lindquist E.A."/>
            <person name="Yee Ngan C."/>
            <person name="Ohm R.A."/>
            <person name="Salamov A.A."/>
            <person name="Grigoriev I.V."/>
            <person name="Spatafora J.W."/>
            <person name="Berbee M.L."/>
        </authorList>
    </citation>
    <scope>NUCLEOTIDE SEQUENCE [LARGE SCALE GENOMIC DNA]</scope>
    <source>
        <strain evidence="4 5">JEL478</strain>
    </source>
</reference>
<organism evidence="4 5">
    <name type="scientific">Gonapodya prolifera (strain JEL478)</name>
    <name type="common">Monoblepharis prolifera</name>
    <dbReference type="NCBI Taxonomy" id="1344416"/>
    <lineage>
        <taxon>Eukaryota</taxon>
        <taxon>Fungi</taxon>
        <taxon>Fungi incertae sedis</taxon>
        <taxon>Chytridiomycota</taxon>
        <taxon>Chytridiomycota incertae sedis</taxon>
        <taxon>Monoblepharidomycetes</taxon>
        <taxon>Monoblepharidales</taxon>
        <taxon>Gonapodyaceae</taxon>
        <taxon>Gonapodya</taxon>
    </lineage>
</organism>
<name>A0A139AXA4_GONPJ</name>
<keyword evidence="5" id="KW-1185">Reference proteome</keyword>
<dbReference type="Proteomes" id="UP000070544">
    <property type="component" value="Unassembled WGS sequence"/>
</dbReference>
<dbReference type="GO" id="GO:0051087">
    <property type="term" value="F:protein-folding chaperone binding"/>
    <property type="evidence" value="ECO:0007669"/>
    <property type="project" value="InterPro"/>
</dbReference>
<feature type="compositionally biased region" description="Basic and acidic residues" evidence="2">
    <location>
        <begin position="72"/>
        <end position="85"/>
    </location>
</feature>
<dbReference type="EMBL" id="KQ965733">
    <property type="protein sequence ID" value="KXS21381.1"/>
    <property type="molecule type" value="Genomic_DNA"/>
</dbReference>
<gene>
    <name evidence="4" type="ORF">M427DRAFT_142453</name>
</gene>
<dbReference type="PANTHER" id="PTHR21083:SF0">
    <property type="entry name" value="DYNEIN AXONEMAL ASSEMBLY FACTOR 6"/>
    <property type="match status" value="1"/>
</dbReference>
<dbReference type="STRING" id="1344416.A0A139AXA4"/>
<sequence length="209" mass="23702">MVQDNQLIKFDRRDHSRSSSQFAMNSFDTFEALKTLLVPEEKSRDSGNGRRSAINSYATLSPASIGSASSTKETRNESHAGKRGKLDIRKDNSIWDDAEIEDASEIAREEVLFDPREKPKYDIRFRQNVDSSDVFLGMSGKANSSMHADEMVVEVELPAVCKVKELDIEVQSQIVDIRSQRYRLYLPLPKEVNEKSAKASWDSNKHMLS</sequence>